<evidence type="ECO:0000313" key="2">
    <source>
        <dbReference type="Proteomes" id="UP000294558"/>
    </source>
</evidence>
<dbReference type="AlphaFoldDB" id="A0A4R7HX98"/>
<dbReference type="OrthoDB" id="271452at2"/>
<name>A0A4R7HX98_9ACTN</name>
<keyword evidence="2" id="KW-1185">Reference proteome</keyword>
<sequence length="251" mass="27380">MRPEHADELDGVEFDALRAALDDLDASDVEMHIPPPSIWNAIDASAASEAARRAPGRMAVPSTVVEYTIDEHDAVVGVGGHWAEFAADNGAAELVAPPVDRTLWSYFDQPEVRELWQMVVSHVRAHAASARLPFRCDAPQARRWFEMTVAPAAAGQIHFRSELVFEEERSPIALLDATVERAADVDPVTVCTWCGRGDNGGDWLEIDELLRSQRLLERTALPAITWSICAPCRDDMTAELLVAGGIADASA</sequence>
<evidence type="ECO:0000313" key="1">
    <source>
        <dbReference type="EMBL" id="TDT15214.1"/>
    </source>
</evidence>
<organism evidence="1 2">
    <name type="scientific">Ilumatobacter fluminis</name>
    <dbReference type="NCBI Taxonomy" id="467091"/>
    <lineage>
        <taxon>Bacteria</taxon>
        <taxon>Bacillati</taxon>
        <taxon>Actinomycetota</taxon>
        <taxon>Acidimicrobiia</taxon>
        <taxon>Acidimicrobiales</taxon>
        <taxon>Ilumatobacteraceae</taxon>
        <taxon>Ilumatobacter</taxon>
    </lineage>
</organism>
<dbReference type="EMBL" id="SOAU01000001">
    <property type="protein sequence ID" value="TDT15214.1"/>
    <property type="molecule type" value="Genomic_DNA"/>
</dbReference>
<comment type="caution">
    <text evidence="1">The sequence shown here is derived from an EMBL/GenBank/DDBJ whole genome shotgun (WGS) entry which is preliminary data.</text>
</comment>
<reference evidence="1 2" key="1">
    <citation type="submission" date="2019-03" db="EMBL/GenBank/DDBJ databases">
        <title>Sequencing the genomes of 1000 actinobacteria strains.</title>
        <authorList>
            <person name="Klenk H.-P."/>
        </authorList>
    </citation>
    <scope>NUCLEOTIDE SEQUENCE [LARGE SCALE GENOMIC DNA]</scope>
    <source>
        <strain evidence="1 2">DSM 18936</strain>
    </source>
</reference>
<gene>
    <name evidence="1" type="ORF">BDK89_0779</name>
</gene>
<dbReference type="Proteomes" id="UP000294558">
    <property type="component" value="Unassembled WGS sequence"/>
</dbReference>
<accession>A0A4R7HX98</accession>
<proteinExistence type="predicted"/>
<dbReference type="RefSeq" id="WP_133867685.1">
    <property type="nucleotide sequence ID" value="NZ_SOAU01000001.1"/>
</dbReference>
<protein>
    <submittedName>
        <fullName evidence="1">Uncharacterized protein</fullName>
    </submittedName>
</protein>